<evidence type="ECO:0000313" key="1">
    <source>
        <dbReference type="EMBL" id="KAK9109630.1"/>
    </source>
</evidence>
<dbReference type="AlphaFoldDB" id="A0AAP0NKQ1"/>
<proteinExistence type="predicted"/>
<name>A0AAP0NKQ1_9MAGN</name>
<accession>A0AAP0NKQ1</accession>
<organism evidence="1 2">
    <name type="scientific">Stephania japonica</name>
    <dbReference type="NCBI Taxonomy" id="461633"/>
    <lineage>
        <taxon>Eukaryota</taxon>
        <taxon>Viridiplantae</taxon>
        <taxon>Streptophyta</taxon>
        <taxon>Embryophyta</taxon>
        <taxon>Tracheophyta</taxon>
        <taxon>Spermatophyta</taxon>
        <taxon>Magnoliopsida</taxon>
        <taxon>Ranunculales</taxon>
        <taxon>Menispermaceae</taxon>
        <taxon>Menispermoideae</taxon>
        <taxon>Cissampelideae</taxon>
        <taxon>Stephania</taxon>
    </lineage>
</organism>
<dbReference type="Proteomes" id="UP001417504">
    <property type="component" value="Unassembled WGS sequence"/>
</dbReference>
<evidence type="ECO:0000313" key="2">
    <source>
        <dbReference type="Proteomes" id="UP001417504"/>
    </source>
</evidence>
<dbReference type="EMBL" id="JBBNAE010000007">
    <property type="protein sequence ID" value="KAK9109630.1"/>
    <property type="molecule type" value="Genomic_DNA"/>
</dbReference>
<gene>
    <name evidence="1" type="ORF">Sjap_017690</name>
</gene>
<protein>
    <submittedName>
        <fullName evidence="1">Uncharacterized protein</fullName>
    </submittedName>
</protein>
<keyword evidence="2" id="KW-1185">Reference proteome</keyword>
<reference evidence="1 2" key="1">
    <citation type="submission" date="2024-01" db="EMBL/GenBank/DDBJ databases">
        <title>Genome assemblies of Stephania.</title>
        <authorList>
            <person name="Yang L."/>
        </authorList>
    </citation>
    <scope>NUCLEOTIDE SEQUENCE [LARGE SCALE GENOMIC DNA]</scope>
    <source>
        <strain evidence="1">QJT</strain>
        <tissue evidence="1">Leaf</tissue>
    </source>
</reference>
<sequence>MANDVVDFLMGRGHGTDTTTPATTTIITTTSAPSKPIRDSIHDSPNPCPTLVLHSLPITMPTRQYIH</sequence>
<comment type="caution">
    <text evidence="1">The sequence shown here is derived from an EMBL/GenBank/DDBJ whole genome shotgun (WGS) entry which is preliminary data.</text>
</comment>